<evidence type="ECO:0000256" key="12">
    <source>
        <dbReference type="ARBA" id="ARBA00022960"/>
    </source>
</evidence>
<dbReference type="HOGENOM" id="CLU_029499_15_2_6"/>
<keyword evidence="12 20" id="KW-0133">Cell shape</keyword>
<dbReference type="GO" id="GO:0006048">
    <property type="term" value="P:UDP-N-acetylglucosamine biosynthetic process"/>
    <property type="evidence" value="ECO:0007669"/>
    <property type="project" value="UniProtKB-UniPathway"/>
</dbReference>
<feature type="binding site" evidence="20">
    <location>
        <position position="163"/>
    </location>
    <ligand>
        <name>UDP-N-acetyl-alpha-D-glucosamine</name>
        <dbReference type="ChEBI" id="CHEBI:57705"/>
    </ligand>
</feature>
<feature type="domain" description="Mannose-1-phosphate guanyltransferase C-terminal" evidence="22">
    <location>
        <begin position="274"/>
        <end position="354"/>
    </location>
</feature>
<feature type="binding site" evidence="20">
    <location>
        <begin position="89"/>
        <end position="90"/>
    </location>
    <ligand>
        <name>UDP-N-acetyl-alpha-D-glucosamine</name>
        <dbReference type="ChEBI" id="CHEBI:57705"/>
    </ligand>
</feature>
<comment type="similarity">
    <text evidence="4 20">In the C-terminal section; belongs to the transferase hexapeptide repeat family.</text>
</comment>
<keyword evidence="9 20" id="KW-0479">Metal-binding</keyword>
<dbReference type="STRING" id="859654.BVAF_010"/>
<feature type="binding site" evidence="20">
    <location>
        <position position="343"/>
    </location>
    <ligand>
        <name>UDP-N-acetyl-alpha-D-glucosamine</name>
        <dbReference type="ChEBI" id="CHEBI:57705"/>
    </ligand>
</feature>
<dbReference type="CDD" id="cd02540">
    <property type="entry name" value="GT2_GlmU_N_bac"/>
    <property type="match status" value="1"/>
</dbReference>
<dbReference type="Pfam" id="PF00132">
    <property type="entry name" value="Hexapep"/>
    <property type="match status" value="1"/>
</dbReference>
<dbReference type="GO" id="GO:0009245">
    <property type="term" value="P:lipid A biosynthetic process"/>
    <property type="evidence" value="ECO:0007669"/>
    <property type="project" value="UniProtKB-UniRule"/>
</dbReference>
<dbReference type="KEGG" id="bva:BVAF_010"/>
<dbReference type="UniPathway" id="UPA00973"/>
<feature type="binding site" evidence="20">
    <location>
        <position position="237"/>
    </location>
    <ligand>
        <name>Mg(2+)</name>
        <dbReference type="ChEBI" id="CHEBI:18420"/>
    </ligand>
</feature>
<evidence type="ECO:0000256" key="14">
    <source>
        <dbReference type="ARBA" id="ARBA00023268"/>
    </source>
</evidence>
<evidence type="ECO:0000256" key="4">
    <source>
        <dbReference type="ARBA" id="ARBA00007707"/>
    </source>
</evidence>
<evidence type="ECO:0000256" key="17">
    <source>
        <dbReference type="ARBA" id="ARBA00048247"/>
    </source>
</evidence>
<dbReference type="GO" id="GO:0019134">
    <property type="term" value="F:glucosamine-1-phosphate N-acetyltransferase activity"/>
    <property type="evidence" value="ECO:0007669"/>
    <property type="project" value="UniProtKB-UniRule"/>
</dbReference>
<accession>E8Q5V5</accession>
<comment type="pathway">
    <text evidence="3 20">Nucleotide-sugar biosynthesis; UDP-N-acetyl-alpha-D-glucosamine biosynthesis; UDP-N-acetyl-alpha-D-glucosamine from N-acetyl-alpha-D-glucosamine 1-phosphate: step 1/1.</text>
</comment>
<keyword evidence="6 20" id="KW-0963">Cytoplasm</keyword>
<feature type="binding site" evidence="20">
    <location>
        <position position="390"/>
    </location>
    <ligand>
        <name>acetyl-CoA</name>
        <dbReference type="ChEBI" id="CHEBI:57288"/>
    </ligand>
</feature>
<dbReference type="Gene3D" id="3.90.550.10">
    <property type="entry name" value="Spore Coat Polysaccharide Biosynthesis Protein SpsA, Chain A"/>
    <property type="match status" value="1"/>
</dbReference>
<feature type="binding site" evidence="20">
    <location>
        <begin position="14"/>
        <end position="17"/>
    </location>
    <ligand>
        <name>UDP-N-acetyl-alpha-D-glucosamine</name>
        <dbReference type="ChEBI" id="CHEBI:57705"/>
    </ligand>
</feature>
<evidence type="ECO:0000256" key="1">
    <source>
        <dbReference type="ARBA" id="ARBA00004496"/>
    </source>
</evidence>
<organism evidence="23 24">
    <name type="scientific">Blochmanniella vafra (strain BVAF)</name>
    <dbReference type="NCBI Taxonomy" id="859654"/>
    <lineage>
        <taxon>Bacteria</taxon>
        <taxon>Pseudomonadati</taxon>
        <taxon>Pseudomonadota</taxon>
        <taxon>Gammaproteobacteria</taxon>
        <taxon>Enterobacterales</taxon>
        <taxon>Enterobacteriaceae</taxon>
        <taxon>ant endosymbionts</taxon>
        <taxon>Candidatus Blochmanniella</taxon>
    </lineage>
</organism>
<evidence type="ECO:0000256" key="16">
    <source>
        <dbReference type="ARBA" id="ARBA00023316"/>
    </source>
</evidence>
<dbReference type="Proteomes" id="UP000007464">
    <property type="component" value="Chromosome"/>
</dbReference>
<feature type="binding site" evidence="20">
    <location>
        <position position="84"/>
    </location>
    <ligand>
        <name>UDP-N-acetyl-alpha-D-glucosamine</name>
        <dbReference type="ChEBI" id="CHEBI:57705"/>
    </ligand>
</feature>
<dbReference type="CDD" id="cd03353">
    <property type="entry name" value="LbH_GlmU_C"/>
    <property type="match status" value="1"/>
</dbReference>
<dbReference type="GO" id="GO:0000902">
    <property type="term" value="P:cell morphogenesis"/>
    <property type="evidence" value="ECO:0007669"/>
    <property type="project" value="UniProtKB-UniRule"/>
</dbReference>
<evidence type="ECO:0000313" key="23">
    <source>
        <dbReference type="EMBL" id="ADV33424.1"/>
    </source>
</evidence>
<evidence type="ECO:0000256" key="11">
    <source>
        <dbReference type="ARBA" id="ARBA00022842"/>
    </source>
</evidence>
<evidence type="ECO:0000256" key="6">
    <source>
        <dbReference type="ARBA" id="ARBA00022490"/>
    </source>
</evidence>
<dbReference type="GO" id="GO:0071555">
    <property type="term" value="P:cell wall organization"/>
    <property type="evidence" value="ECO:0007669"/>
    <property type="project" value="UniProtKB-KW"/>
</dbReference>
<dbReference type="PANTHER" id="PTHR43584">
    <property type="entry name" value="NUCLEOTIDYL TRANSFERASE"/>
    <property type="match status" value="1"/>
</dbReference>
<dbReference type="Pfam" id="PF00483">
    <property type="entry name" value="NTP_transferase"/>
    <property type="match status" value="1"/>
</dbReference>
<keyword evidence="7 20" id="KW-0808">Transferase</keyword>
<dbReference type="OrthoDB" id="9775031at2"/>
<feature type="binding site" evidence="20">
    <location>
        <position position="361"/>
    </location>
    <ligand>
        <name>UDP-N-acetyl-alpha-D-glucosamine</name>
        <dbReference type="ChEBI" id="CHEBI:57705"/>
    </ligand>
</feature>
<dbReference type="InterPro" id="IPR005835">
    <property type="entry name" value="NTP_transferase_dom"/>
</dbReference>
<evidence type="ECO:0000256" key="5">
    <source>
        <dbReference type="ARBA" id="ARBA00007947"/>
    </source>
</evidence>
<evidence type="ECO:0000256" key="7">
    <source>
        <dbReference type="ARBA" id="ARBA00022679"/>
    </source>
</evidence>
<dbReference type="EC" id="2.7.7.23" evidence="20"/>
<dbReference type="PROSITE" id="PS00101">
    <property type="entry name" value="HEXAPEP_TRANSFERASES"/>
    <property type="match status" value="1"/>
</dbReference>
<dbReference type="Pfam" id="PF25087">
    <property type="entry name" value="GMPPB_C"/>
    <property type="match status" value="1"/>
</dbReference>
<evidence type="ECO:0000256" key="8">
    <source>
        <dbReference type="ARBA" id="ARBA00022695"/>
    </source>
</evidence>
<dbReference type="EC" id="2.3.1.157" evidence="20"/>
<dbReference type="GO" id="GO:0003977">
    <property type="term" value="F:UDP-N-acetylglucosamine diphosphorylase activity"/>
    <property type="evidence" value="ECO:0007669"/>
    <property type="project" value="UniProtKB-UniRule"/>
</dbReference>
<feature type="region of interest" description="Pyrophosphorylase" evidence="20">
    <location>
        <begin position="1"/>
        <end position="239"/>
    </location>
</feature>
<dbReference type="InterPro" id="IPR029044">
    <property type="entry name" value="Nucleotide-diphossugar_trans"/>
</dbReference>
<dbReference type="SUPFAM" id="SSF51161">
    <property type="entry name" value="Trimeric LpxA-like enzymes"/>
    <property type="match status" value="1"/>
</dbReference>
<feature type="binding site" evidence="20">
    <location>
        <position position="113"/>
    </location>
    <ligand>
        <name>Mg(2+)</name>
        <dbReference type="ChEBI" id="CHEBI:18420"/>
    </ligand>
</feature>
<keyword evidence="13 20" id="KW-0573">Peptidoglycan synthesis</keyword>
<evidence type="ECO:0000256" key="13">
    <source>
        <dbReference type="ARBA" id="ARBA00022984"/>
    </source>
</evidence>
<keyword evidence="16 20" id="KW-0961">Cell wall biogenesis/degradation</keyword>
<dbReference type="GO" id="GO:0000287">
    <property type="term" value="F:magnesium ion binding"/>
    <property type="evidence" value="ECO:0007669"/>
    <property type="project" value="UniProtKB-UniRule"/>
</dbReference>
<proteinExistence type="inferred from homology"/>
<comment type="function">
    <text evidence="19 20">Catalyzes the last two sequential reactions in the de novo biosynthetic pathway for UDP-N-acetylglucosamine (UDP-GlcNAc). The C-terminal domain catalyzes the transfer of acetyl group from acetyl coenzyme A to glucosamine-1-phosphate (GlcN-1-P) to produce N-acetylglucosamine-1-phosphate (GlcNAc-1-P), which is converted into UDP-GlcNAc by the transfer of uridine 5-monophosphate (from uridine 5-triphosphate), a reaction catalyzed by the N-terminal domain.</text>
</comment>
<dbReference type="InterPro" id="IPR005882">
    <property type="entry name" value="Bifunctional_GlmU"/>
</dbReference>
<dbReference type="InterPro" id="IPR050065">
    <property type="entry name" value="GlmU-like"/>
</dbReference>
<dbReference type="InterPro" id="IPR018357">
    <property type="entry name" value="Hexapep_transf_CS"/>
</dbReference>
<evidence type="ECO:0000256" key="18">
    <source>
        <dbReference type="ARBA" id="ARBA00048493"/>
    </source>
</evidence>
<evidence type="ECO:0000313" key="24">
    <source>
        <dbReference type="Proteomes" id="UP000007464"/>
    </source>
</evidence>
<comment type="similarity">
    <text evidence="5 20">In the N-terminal section; belongs to the N-acetylglucosamine-1-phosphate uridyltransferase family.</text>
</comment>
<sequence>MCTVWNKNFNVIILAAGYGERMLSDIPKVMHKIAGKSMLQHLIDSVCELDIQLSIYVVYSCKKDMFVNSICINDKNISISWVFQGIPKGTGHAVQKVLPMLYEDSEILVLYGDVPLISSRTLKKLLSVKLESDIALLTANVNDPTGYGRIIRNEFGQVIDIKEDSDIVNDNHRKITEINSGIFISVSKYIKNWVGIVQNNNVKNELYLTDIFKIAYQNKYRINTINPIDEFEIIGINSKLDLIKVERIYQKNQAYNFVKSGVVILDPYRFDLRGTLVCGKDVYIDVNVIIEGCVSLGNRVKIGAGCILKNVEIGDDVIICPFSFIENSKISFASKIGPFSRLRPNTQLGEKTYIGNFVELKNVQLGKKSKVGHLSYLGDAQIGNQVNIGAGTIICNYDGIKKHQTYIEDDVFIGSDSQLIAPIRIGKSAIIGAGTTVTKNVEEGKTVISRIQQFSISNKKYTDKK</sequence>
<feature type="binding site" evidence="20">
    <location>
        <begin position="396"/>
        <end position="397"/>
    </location>
    <ligand>
        <name>acetyl-CoA</name>
        <dbReference type="ChEBI" id="CHEBI:57288"/>
    </ligand>
</feature>
<dbReference type="GO" id="GO:0005737">
    <property type="term" value="C:cytoplasm"/>
    <property type="evidence" value="ECO:0007669"/>
    <property type="project" value="UniProtKB-SubCell"/>
</dbReference>
<feature type="binding site" evidence="20">
    <location>
        <position position="148"/>
    </location>
    <ligand>
        <name>UDP-N-acetyl-alpha-D-glucosamine</name>
        <dbReference type="ChEBI" id="CHEBI:57705"/>
    </ligand>
</feature>
<dbReference type="SUPFAM" id="SSF53448">
    <property type="entry name" value="Nucleotide-diphospho-sugar transferases"/>
    <property type="match status" value="1"/>
</dbReference>
<feature type="active site" description="Proton acceptor" evidence="20">
    <location>
        <position position="373"/>
    </location>
</feature>
<dbReference type="Gene3D" id="2.160.10.10">
    <property type="entry name" value="Hexapeptide repeat proteins"/>
    <property type="match status" value="1"/>
</dbReference>
<feature type="binding site" evidence="20">
    <location>
        <begin position="111"/>
        <end position="113"/>
    </location>
    <ligand>
        <name>UDP-N-acetyl-alpha-D-glucosamine</name>
        <dbReference type="ChEBI" id="CHEBI:57705"/>
    </ligand>
</feature>
<feature type="binding site" evidence="20">
    <location>
        <position position="28"/>
    </location>
    <ligand>
        <name>UDP-N-acetyl-alpha-D-glucosamine</name>
        <dbReference type="ChEBI" id="CHEBI:57705"/>
    </ligand>
</feature>
<gene>
    <name evidence="20 23" type="primary">glmU</name>
    <name evidence="23" type="ordered locus">BVAF_010</name>
</gene>
<dbReference type="NCBIfam" id="TIGR01173">
    <property type="entry name" value="glmU"/>
    <property type="match status" value="1"/>
</dbReference>
<feature type="binding site" evidence="20">
    <location>
        <position position="179"/>
    </location>
    <ligand>
        <name>UDP-N-acetyl-alpha-D-glucosamine</name>
        <dbReference type="ChEBI" id="CHEBI:57705"/>
    </ligand>
</feature>
<evidence type="ECO:0000259" key="22">
    <source>
        <dbReference type="Pfam" id="PF25087"/>
    </source>
</evidence>
<dbReference type="InterPro" id="IPR011004">
    <property type="entry name" value="Trimer_LpxA-like_sf"/>
</dbReference>
<feature type="binding site" evidence="20">
    <location>
        <position position="433"/>
    </location>
    <ligand>
        <name>acetyl-CoA</name>
        <dbReference type="ChEBI" id="CHEBI:57288"/>
    </ligand>
</feature>
<keyword evidence="14 20" id="KW-0511">Multifunctional enzyme</keyword>
<evidence type="ECO:0000256" key="15">
    <source>
        <dbReference type="ARBA" id="ARBA00023315"/>
    </source>
</evidence>
<comment type="catalytic activity">
    <reaction evidence="17 20">
        <text>alpha-D-glucosamine 1-phosphate + acetyl-CoA = N-acetyl-alpha-D-glucosamine 1-phosphate + CoA + H(+)</text>
        <dbReference type="Rhea" id="RHEA:13725"/>
        <dbReference type="ChEBI" id="CHEBI:15378"/>
        <dbReference type="ChEBI" id="CHEBI:57287"/>
        <dbReference type="ChEBI" id="CHEBI:57288"/>
        <dbReference type="ChEBI" id="CHEBI:57776"/>
        <dbReference type="ChEBI" id="CHEBI:58516"/>
        <dbReference type="EC" id="2.3.1.157"/>
    </reaction>
</comment>
<evidence type="ECO:0000259" key="21">
    <source>
        <dbReference type="Pfam" id="PF00483"/>
    </source>
</evidence>
<dbReference type="EMBL" id="CP002189">
    <property type="protein sequence ID" value="ADV33424.1"/>
    <property type="molecule type" value="Genomic_DNA"/>
</dbReference>
<comment type="subcellular location">
    <subcellularLocation>
        <location evidence="1 20">Cytoplasm</location>
    </subcellularLocation>
</comment>
<feature type="binding site" evidence="20">
    <location>
        <position position="387"/>
    </location>
    <ligand>
        <name>UDP-N-acetyl-alpha-D-glucosamine</name>
        <dbReference type="ChEBI" id="CHEBI:57705"/>
    </ligand>
</feature>
<feature type="binding site" evidence="20">
    <location>
        <position position="237"/>
    </location>
    <ligand>
        <name>UDP-N-acetyl-alpha-D-glucosamine</name>
        <dbReference type="ChEBI" id="CHEBI:57705"/>
    </ligand>
</feature>
<dbReference type="PANTHER" id="PTHR43584:SF3">
    <property type="entry name" value="BIFUNCTIONAL PROTEIN GLMU"/>
    <property type="match status" value="1"/>
</dbReference>
<dbReference type="HAMAP" id="MF_01631">
    <property type="entry name" value="GlmU"/>
    <property type="match status" value="1"/>
</dbReference>
<evidence type="ECO:0000256" key="20">
    <source>
        <dbReference type="HAMAP-Rule" id="MF_01631"/>
    </source>
</evidence>
<evidence type="ECO:0000256" key="10">
    <source>
        <dbReference type="ARBA" id="ARBA00022737"/>
    </source>
</evidence>
<feature type="region of interest" description="N-acetyltransferase" evidence="20">
    <location>
        <begin position="261"/>
        <end position="465"/>
    </location>
</feature>
<comment type="catalytic activity">
    <reaction evidence="18 20">
        <text>N-acetyl-alpha-D-glucosamine 1-phosphate + UTP + H(+) = UDP-N-acetyl-alpha-D-glucosamine + diphosphate</text>
        <dbReference type="Rhea" id="RHEA:13509"/>
        <dbReference type="ChEBI" id="CHEBI:15378"/>
        <dbReference type="ChEBI" id="CHEBI:33019"/>
        <dbReference type="ChEBI" id="CHEBI:46398"/>
        <dbReference type="ChEBI" id="CHEBI:57705"/>
        <dbReference type="ChEBI" id="CHEBI:57776"/>
        <dbReference type="EC" id="2.7.7.23"/>
    </reaction>
</comment>
<feature type="binding site" evidence="20">
    <location>
        <position position="376"/>
    </location>
    <ligand>
        <name>UDP-N-acetyl-alpha-D-glucosamine</name>
        <dbReference type="ChEBI" id="CHEBI:57705"/>
    </ligand>
</feature>
<dbReference type="InterPro" id="IPR001451">
    <property type="entry name" value="Hexapep"/>
</dbReference>
<comment type="pathway">
    <text evidence="2 20">Nucleotide-sugar biosynthesis; UDP-N-acetyl-alpha-D-glucosamine biosynthesis; N-acetyl-alpha-D-glucosamine 1-phosphate from alpha-D-glucosamine 6-phosphate (route II): step 2/2.</text>
</comment>
<dbReference type="GO" id="GO:0016020">
    <property type="term" value="C:membrane"/>
    <property type="evidence" value="ECO:0007669"/>
    <property type="project" value="GOC"/>
</dbReference>
<evidence type="ECO:0000256" key="19">
    <source>
        <dbReference type="ARBA" id="ARBA00049628"/>
    </source>
</evidence>
<evidence type="ECO:0000256" key="2">
    <source>
        <dbReference type="ARBA" id="ARBA00005166"/>
    </source>
</evidence>
<name>E8Q5V5_BLOVB</name>
<evidence type="ECO:0000256" key="9">
    <source>
        <dbReference type="ARBA" id="ARBA00022723"/>
    </source>
</evidence>
<dbReference type="InterPro" id="IPR056729">
    <property type="entry name" value="GMPPB_C"/>
</dbReference>
<comment type="subunit">
    <text evidence="20">Homotrimer.</text>
</comment>
<dbReference type="GO" id="GO:0009252">
    <property type="term" value="P:peptidoglycan biosynthetic process"/>
    <property type="evidence" value="ECO:0007669"/>
    <property type="project" value="UniProtKB-UniRule"/>
</dbReference>
<dbReference type="InterPro" id="IPR038009">
    <property type="entry name" value="GlmU_C_LbH"/>
</dbReference>
<keyword evidence="8 20" id="KW-0548">Nucleotidyltransferase</keyword>
<keyword evidence="24" id="KW-1185">Reference proteome</keyword>
<feature type="binding site" evidence="20">
    <location>
        <position position="415"/>
    </location>
    <ligand>
        <name>acetyl-CoA</name>
        <dbReference type="ChEBI" id="CHEBI:57288"/>
    </ligand>
</feature>
<keyword evidence="11 20" id="KW-0460">Magnesium</keyword>
<reference evidence="23 24" key="1">
    <citation type="journal article" date="2010" name="BMC Genomics">
        <title>Unprecedented loss of ammonia assimilation capability in a urease-encoding bacterial mutualist.</title>
        <authorList>
            <person name="Williams L.E."/>
            <person name="Wernegreen J.J."/>
        </authorList>
    </citation>
    <scope>NUCLEOTIDE SEQUENCE [LARGE SCALE GENOMIC DNA]</scope>
    <source>
        <strain evidence="23 24">BVAF</strain>
    </source>
</reference>
<dbReference type="GO" id="GO:0008360">
    <property type="term" value="P:regulation of cell shape"/>
    <property type="evidence" value="ECO:0007669"/>
    <property type="project" value="UniProtKB-KW"/>
</dbReference>
<comment type="cofactor">
    <cofactor evidence="20">
        <name>Mg(2+)</name>
        <dbReference type="ChEBI" id="CHEBI:18420"/>
    </cofactor>
    <text evidence="20">Binds 1 Mg(2+) ion per subunit.</text>
</comment>
<evidence type="ECO:0000256" key="3">
    <source>
        <dbReference type="ARBA" id="ARBA00005208"/>
    </source>
</evidence>
<dbReference type="AlphaFoldDB" id="E8Q5V5"/>
<keyword evidence="15 20" id="KW-0012">Acyltransferase</keyword>
<comment type="pathway">
    <text evidence="20">Bacterial outer membrane biogenesis; LPS lipid A biosynthesis.</text>
</comment>
<protein>
    <recommendedName>
        <fullName evidence="20">Bifunctional protein GlmU</fullName>
    </recommendedName>
    <domain>
        <recommendedName>
            <fullName evidence="20">UDP-N-acetylglucosamine pyrophosphorylase</fullName>
            <ecNumber evidence="20">2.7.7.23</ecNumber>
        </recommendedName>
        <alternativeName>
            <fullName evidence="20">N-acetylglucosamine-1-phosphate uridyltransferase</fullName>
        </alternativeName>
    </domain>
    <domain>
        <recommendedName>
            <fullName evidence="20">Glucosamine-1-phosphate N-acetyltransferase</fullName>
            <ecNumber evidence="20">2.3.1.157</ecNumber>
        </recommendedName>
    </domain>
</protein>
<feature type="region of interest" description="Linker" evidence="20">
    <location>
        <begin position="240"/>
        <end position="260"/>
    </location>
</feature>
<keyword evidence="10 20" id="KW-0677">Repeat</keyword>
<dbReference type="UniPathway" id="UPA00113">
    <property type="reaction ID" value="UER00532"/>
</dbReference>
<feature type="binding site" evidence="20">
    <location>
        <position position="450"/>
    </location>
    <ligand>
        <name>acetyl-CoA</name>
        <dbReference type="ChEBI" id="CHEBI:57288"/>
    </ligand>
</feature>
<feature type="domain" description="Nucleotidyl transferase" evidence="21">
    <location>
        <begin position="11"/>
        <end position="221"/>
    </location>
</feature>